<dbReference type="InterPro" id="IPR037516">
    <property type="entry name" value="Tripartite_DENN"/>
</dbReference>
<dbReference type="GO" id="GO:0031410">
    <property type="term" value="C:cytoplasmic vesicle"/>
    <property type="evidence" value="ECO:0007669"/>
    <property type="project" value="TreeGrafter"/>
</dbReference>
<dbReference type="SMART" id="SM00799">
    <property type="entry name" value="DENN"/>
    <property type="match status" value="1"/>
</dbReference>
<dbReference type="EMBL" id="JAEPQZ010000008">
    <property type="protein sequence ID" value="KAG2177826.1"/>
    <property type="molecule type" value="Genomic_DNA"/>
</dbReference>
<dbReference type="AlphaFoldDB" id="A0A8H7PRB5"/>
<name>A0A8H7PRB5_MORIS</name>
<dbReference type="Gene3D" id="3.40.50.11500">
    <property type="match status" value="1"/>
</dbReference>
<organism evidence="3 4">
    <name type="scientific">Mortierella isabellina</name>
    <name type="common">Filamentous fungus</name>
    <name type="synonym">Umbelopsis isabellina</name>
    <dbReference type="NCBI Taxonomy" id="91625"/>
    <lineage>
        <taxon>Eukaryota</taxon>
        <taxon>Fungi</taxon>
        <taxon>Fungi incertae sedis</taxon>
        <taxon>Mucoromycota</taxon>
        <taxon>Mucoromycotina</taxon>
        <taxon>Umbelopsidomycetes</taxon>
        <taxon>Umbelopsidales</taxon>
        <taxon>Umbelopsidaceae</taxon>
        <taxon>Umbelopsis</taxon>
    </lineage>
</organism>
<evidence type="ECO:0000313" key="3">
    <source>
        <dbReference type="EMBL" id="KAG2177826.1"/>
    </source>
</evidence>
<dbReference type="InterPro" id="IPR043153">
    <property type="entry name" value="DENN_C"/>
</dbReference>
<accession>A0A8H7PRB5</accession>
<dbReference type="PANTHER" id="PTHR12296:SF21">
    <property type="entry name" value="DENN DOMAIN-CONTAINING PROTEIN 3"/>
    <property type="match status" value="1"/>
</dbReference>
<dbReference type="Pfam" id="PF02141">
    <property type="entry name" value="DENN"/>
    <property type="match status" value="1"/>
</dbReference>
<keyword evidence="4" id="KW-1185">Reference proteome</keyword>
<dbReference type="GO" id="GO:0032483">
    <property type="term" value="P:regulation of Rab protein signal transduction"/>
    <property type="evidence" value="ECO:0007669"/>
    <property type="project" value="TreeGrafter"/>
</dbReference>
<dbReference type="OrthoDB" id="6019893at2759"/>
<sequence>SASTREYAQHLKEKIDIEVTQLKELRTKQAQLAHLQTTSWIQEERDEVEELLRLTQEKVQLYTELLNPVKLATFNAEYCWVPKSVGVISQQPWFELLSDWIRIVIDAVIGVKGKRNPQAKKFDLESAIYNLIHEVKLPPRGIYEIGMTVNDRLLYLSRPCINDIPILKNFSLYPLFRCLSPHLILAIMEVLLTEGKVIFLSKEIGILSIAGEAVQYLLYPLYWQFVYIPVLPRRLSTCLQAPVPYIIGFHGSMEEINEDIPEDACVVNLDTNTIHQMIPPPTIPIRQRRKLLSAFEEYAALHTRYKVPYGIPLPIREAYPNGRLPLNCSRSKTLLPPEQRRMHFDNIADSSPYMQNNGLFSRPLSDYLPGHISPGGANKTLHTSISQTDLNDPVLPQRPGSAVLAQINVTNPSPTPTRTQSYSGLHSRTVLPPSP</sequence>
<proteinExistence type="predicted"/>
<evidence type="ECO:0000259" key="2">
    <source>
        <dbReference type="PROSITE" id="PS50211"/>
    </source>
</evidence>
<feature type="non-terminal residue" evidence="3">
    <location>
        <position position="1"/>
    </location>
</feature>
<gene>
    <name evidence="3" type="ORF">INT43_003073</name>
</gene>
<protein>
    <recommendedName>
        <fullName evidence="2">UDENN domain-containing protein</fullName>
    </recommendedName>
</protein>
<dbReference type="PANTHER" id="PTHR12296">
    <property type="entry name" value="DENN DOMAIN-CONTAINING PROTEIN 4"/>
    <property type="match status" value="1"/>
</dbReference>
<feature type="non-terminal residue" evidence="3">
    <location>
        <position position="435"/>
    </location>
</feature>
<dbReference type="InterPro" id="IPR001194">
    <property type="entry name" value="cDENN_dom"/>
</dbReference>
<reference evidence="3" key="1">
    <citation type="submission" date="2020-12" db="EMBL/GenBank/DDBJ databases">
        <title>Metabolic potential, ecology and presence of endohyphal bacteria is reflected in genomic diversity of Mucoromycotina.</title>
        <authorList>
            <person name="Muszewska A."/>
            <person name="Okrasinska A."/>
            <person name="Steczkiewicz K."/>
            <person name="Drgas O."/>
            <person name="Orlowska M."/>
            <person name="Perlinska-Lenart U."/>
            <person name="Aleksandrzak-Piekarczyk T."/>
            <person name="Szatraj K."/>
            <person name="Zielenkiewicz U."/>
            <person name="Pilsyk S."/>
            <person name="Malc E."/>
            <person name="Mieczkowski P."/>
            <person name="Kruszewska J.S."/>
            <person name="Biernat P."/>
            <person name="Pawlowska J."/>
        </authorList>
    </citation>
    <scope>NUCLEOTIDE SEQUENCE</scope>
    <source>
        <strain evidence="3">WA0000067209</strain>
    </source>
</reference>
<feature type="region of interest" description="Disordered" evidence="1">
    <location>
        <begin position="407"/>
        <end position="435"/>
    </location>
</feature>
<evidence type="ECO:0000313" key="4">
    <source>
        <dbReference type="Proteomes" id="UP000654370"/>
    </source>
</evidence>
<dbReference type="PROSITE" id="PS50211">
    <property type="entry name" value="DENN"/>
    <property type="match status" value="1"/>
</dbReference>
<dbReference type="InterPro" id="IPR051696">
    <property type="entry name" value="DENN_Domain_GEFs"/>
</dbReference>
<feature type="domain" description="UDENN" evidence="2">
    <location>
        <begin position="1"/>
        <end position="400"/>
    </location>
</feature>
<comment type="caution">
    <text evidence="3">The sequence shown here is derived from an EMBL/GenBank/DDBJ whole genome shotgun (WGS) entry which is preliminary data.</text>
</comment>
<evidence type="ECO:0000256" key="1">
    <source>
        <dbReference type="SAM" id="MobiDB-lite"/>
    </source>
</evidence>
<dbReference type="Proteomes" id="UP000654370">
    <property type="component" value="Unassembled WGS sequence"/>
</dbReference>
<feature type="compositionally biased region" description="Polar residues" evidence="1">
    <location>
        <begin position="407"/>
        <end position="426"/>
    </location>
</feature>